<keyword evidence="1" id="KW-0472">Membrane</keyword>
<accession>A0ABM6N7I0</accession>
<feature type="transmembrane region" description="Helical" evidence="1">
    <location>
        <begin position="14"/>
        <end position="32"/>
    </location>
</feature>
<evidence type="ECO:0000313" key="3">
    <source>
        <dbReference type="Proteomes" id="UP000217258"/>
    </source>
</evidence>
<name>A0ABM6N7I0_9GAMM</name>
<protein>
    <submittedName>
        <fullName evidence="2">Uncharacterized protein</fullName>
    </submittedName>
</protein>
<sequence>MSIKQKSQPLYKRLAFFSYMIWVMLTYARFFTCERALK</sequence>
<dbReference type="Proteomes" id="UP000217258">
    <property type="component" value="Chromosome I"/>
</dbReference>
<dbReference type="EMBL" id="CP011030">
    <property type="protein sequence ID" value="ATC92137.1"/>
    <property type="molecule type" value="Genomic_DNA"/>
</dbReference>
<evidence type="ECO:0000313" key="2">
    <source>
        <dbReference type="EMBL" id="ATC92137.1"/>
    </source>
</evidence>
<reference evidence="2 3" key="1">
    <citation type="submission" date="2015-06" db="EMBL/GenBank/DDBJ databases">
        <authorList>
            <person name="Xie B.-B."/>
            <person name="Rong J.-C."/>
            <person name="Qin Q.-L."/>
            <person name="Zhang Y.-Z."/>
        </authorList>
    </citation>
    <scope>NUCLEOTIDE SEQUENCE [LARGE SCALE GENOMIC DNA]</scope>
    <source>
        <strain evidence="2 3">KMM 3549</strain>
    </source>
</reference>
<keyword evidence="1" id="KW-1133">Transmembrane helix</keyword>
<organism evidence="2 3">
    <name type="scientific">Pseudoalteromonas issachenkonii</name>
    <dbReference type="NCBI Taxonomy" id="152297"/>
    <lineage>
        <taxon>Bacteria</taxon>
        <taxon>Pseudomonadati</taxon>
        <taxon>Pseudomonadota</taxon>
        <taxon>Gammaproteobacteria</taxon>
        <taxon>Alteromonadales</taxon>
        <taxon>Pseudoalteromonadaceae</taxon>
        <taxon>Pseudoalteromonas</taxon>
    </lineage>
</organism>
<keyword evidence="3" id="KW-1185">Reference proteome</keyword>
<evidence type="ECO:0000256" key="1">
    <source>
        <dbReference type="SAM" id="Phobius"/>
    </source>
</evidence>
<keyword evidence="1" id="KW-0812">Transmembrane</keyword>
<proteinExistence type="predicted"/>
<gene>
    <name evidence="2" type="ORF">PISS_a3479</name>
</gene>